<dbReference type="InterPro" id="IPR001509">
    <property type="entry name" value="Epimerase_deHydtase"/>
</dbReference>
<reference evidence="2" key="1">
    <citation type="journal article" date="2014" name="Front. Microbiol.">
        <title>High frequency of phylogenetically diverse reductive dehalogenase-homologous genes in deep subseafloor sedimentary metagenomes.</title>
        <authorList>
            <person name="Kawai M."/>
            <person name="Futagami T."/>
            <person name="Toyoda A."/>
            <person name="Takaki Y."/>
            <person name="Nishi S."/>
            <person name="Hori S."/>
            <person name="Arai W."/>
            <person name="Tsubouchi T."/>
            <person name="Morono Y."/>
            <person name="Uchiyama I."/>
            <person name="Ito T."/>
            <person name="Fujiyama A."/>
            <person name="Inagaki F."/>
            <person name="Takami H."/>
        </authorList>
    </citation>
    <scope>NUCLEOTIDE SEQUENCE</scope>
    <source>
        <strain evidence="2">Expedition CK06-06</strain>
    </source>
</reference>
<dbReference type="GO" id="GO:0004029">
    <property type="term" value="F:aldehyde dehydrogenase (NAD+) activity"/>
    <property type="evidence" value="ECO:0007669"/>
    <property type="project" value="TreeGrafter"/>
</dbReference>
<dbReference type="CDD" id="cd05228">
    <property type="entry name" value="AR_FR_like_1_SDR_e"/>
    <property type="match status" value="1"/>
</dbReference>
<dbReference type="InterPro" id="IPR036291">
    <property type="entry name" value="NAD(P)-bd_dom_sf"/>
</dbReference>
<gene>
    <name evidence="2" type="ORF">S06H3_11698</name>
</gene>
<proteinExistence type="predicted"/>
<dbReference type="Gene3D" id="3.40.50.720">
    <property type="entry name" value="NAD(P)-binding Rossmann-like Domain"/>
    <property type="match status" value="1"/>
</dbReference>
<dbReference type="GO" id="GO:0005737">
    <property type="term" value="C:cytoplasm"/>
    <property type="evidence" value="ECO:0007669"/>
    <property type="project" value="TreeGrafter"/>
</dbReference>
<dbReference type="AlphaFoldDB" id="X1MS71"/>
<feature type="domain" description="NAD-dependent epimerase/dehydratase" evidence="1">
    <location>
        <begin position="2"/>
        <end position="225"/>
    </location>
</feature>
<organism evidence="2">
    <name type="scientific">marine sediment metagenome</name>
    <dbReference type="NCBI Taxonomy" id="412755"/>
    <lineage>
        <taxon>unclassified sequences</taxon>
        <taxon>metagenomes</taxon>
        <taxon>ecological metagenomes</taxon>
    </lineage>
</organism>
<comment type="caution">
    <text evidence="2">The sequence shown here is derived from an EMBL/GenBank/DDBJ whole genome shotgun (WGS) entry which is preliminary data.</text>
</comment>
<evidence type="ECO:0000259" key="1">
    <source>
        <dbReference type="Pfam" id="PF01370"/>
    </source>
</evidence>
<sequence>MVVVTGATGHIGNVLVRELLSSGKNVRVVIPPSEDTSPLDGLKVEMVEGDVRQIDSLMRAFKGADVVYHLAGIISILPGKSELLYQVNVAGTRNVVEACLRAGVRRLVYTSSIHAIAEPPHGTVIDETLPFDPDRAIGEYDRSKAQATLEVLQGVKQGLDAVIACPTGVIGPYDYKLSEMGQLFIDFVKKKLKVYIDGAYDYVDVRDVAIGHILACEKGRTGESYILSAERITTEDLMLMIKEITAVRPPRFKMPIWLAKIIATFTPLYYSLTKTKPRFTKYSIRTLTSNSTISCEKARRELGYSPRPTRESIVDAIKWFRENGKL</sequence>
<dbReference type="InterPro" id="IPR051783">
    <property type="entry name" value="NAD(P)-dependent_oxidoreduct"/>
</dbReference>
<evidence type="ECO:0000313" key="2">
    <source>
        <dbReference type="EMBL" id="GAI17520.1"/>
    </source>
</evidence>
<dbReference type="EMBL" id="BARV01005762">
    <property type="protein sequence ID" value="GAI17520.1"/>
    <property type="molecule type" value="Genomic_DNA"/>
</dbReference>
<dbReference type="PANTHER" id="PTHR48079">
    <property type="entry name" value="PROTEIN YEEZ"/>
    <property type="match status" value="1"/>
</dbReference>
<dbReference type="PANTHER" id="PTHR48079:SF6">
    <property type="entry name" value="NAD(P)-BINDING DOMAIN-CONTAINING PROTEIN-RELATED"/>
    <property type="match status" value="1"/>
</dbReference>
<dbReference type="Pfam" id="PF01370">
    <property type="entry name" value="Epimerase"/>
    <property type="match status" value="1"/>
</dbReference>
<name>X1MS71_9ZZZZ</name>
<dbReference type="SUPFAM" id="SSF51735">
    <property type="entry name" value="NAD(P)-binding Rossmann-fold domains"/>
    <property type="match status" value="1"/>
</dbReference>
<protein>
    <recommendedName>
        <fullName evidence="1">NAD-dependent epimerase/dehydratase domain-containing protein</fullName>
    </recommendedName>
</protein>
<accession>X1MS71</accession>